<keyword evidence="2 13" id="KW-0963">Cytoplasm</keyword>
<feature type="binding site" evidence="13">
    <location>
        <begin position="122"/>
        <end position="125"/>
    </location>
    <ligand>
        <name>NAD(+)</name>
        <dbReference type="ChEBI" id="CHEBI:57540"/>
    </ligand>
</feature>
<feature type="active site" description="Proton donor/acceptor" evidence="13">
    <location>
        <position position="155"/>
    </location>
</feature>
<dbReference type="SUPFAM" id="SSF51735">
    <property type="entry name" value="NAD(P)-binding Rossmann-fold domains"/>
    <property type="match status" value="1"/>
</dbReference>
<name>A0A117M5V6_UNCT6</name>
<keyword evidence="7 13" id="KW-0520">NAD</keyword>
<keyword evidence="4 13" id="KW-0521">NADP</keyword>
<evidence type="ECO:0000256" key="1">
    <source>
        <dbReference type="ARBA" id="ARBA00006642"/>
    </source>
</evidence>
<dbReference type="GO" id="GO:0009089">
    <property type="term" value="P:lysine biosynthetic process via diaminopimelate"/>
    <property type="evidence" value="ECO:0007669"/>
    <property type="project" value="UniProtKB-UniRule"/>
</dbReference>
<sequence length="266" mass="29096">MNRVVVCGGCGKMASLAATYIFEDPKLQLVGIVEAPVHPACGKDWGEALGKKKSNIIVEDNLEKVIEKCEVVVDFTNPEASLAHLAVCVAYKKAMVIGTTGFSDSQIKKIENASNDLPIVLSPNMALGVNLLFELVKKVSSILDEQYDIEIIETHHRYKKDAPSGTAQKIAEIIAQERNINLAEKAVYGRFGKVAERKPGEIGIHAVRAGNINGEHTIIFNSTGERLELTHKAYGREAFAQGTLQAIHFILNQQKGLFSMNEVLNL</sequence>
<feature type="active site" description="Proton donor" evidence="13">
    <location>
        <position position="159"/>
    </location>
</feature>
<dbReference type="InterPro" id="IPR000846">
    <property type="entry name" value="DapB_N"/>
</dbReference>
<organism evidence="16 17">
    <name type="scientific">candidate division TA06 bacterium 34_109</name>
    <dbReference type="NCBI Taxonomy" id="1635277"/>
    <lineage>
        <taxon>Bacteria</taxon>
        <taxon>Bacteria division TA06</taxon>
    </lineage>
</organism>
<feature type="domain" description="Dihydrodipicolinate reductase N-terminal" evidence="14">
    <location>
        <begin position="3"/>
        <end position="125"/>
    </location>
</feature>
<dbReference type="Gene3D" id="3.30.360.10">
    <property type="entry name" value="Dihydrodipicolinate Reductase, domain 2"/>
    <property type="match status" value="1"/>
</dbReference>
<dbReference type="PIRSF" id="PIRSF000161">
    <property type="entry name" value="DHPR"/>
    <property type="match status" value="1"/>
</dbReference>
<dbReference type="CDD" id="cd02274">
    <property type="entry name" value="DHDPR_N"/>
    <property type="match status" value="1"/>
</dbReference>
<evidence type="ECO:0000256" key="7">
    <source>
        <dbReference type="ARBA" id="ARBA00023027"/>
    </source>
</evidence>
<evidence type="ECO:0000313" key="17">
    <source>
        <dbReference type="Proteomes" id="UP000053467"/>
    </source>
</evidence>
<dbReference type="PROSITE" id="PS01298">
    <property type="entry name" value="DAPB"/>
    <property type="match status" value="1"/>
</dbReference>
<evidence type="ECO:0000256" key="10">
    <source>
        <dbReference type="ARBA" id="ARBA00038983"/>
    </source>
</evidence>
<keyword evidence="5 13" id="KW-0220">Diaminopimelate biosynthesis</keyword>
<evidence type="ECO:0000256" key="11">
    <source>
        <dbReference type="ARBA" id="ARBA00049080"/>
    </source>
</evidence>
<dbReference type="InterPro" id="IPR022663">
    <property type="entry name" value="DapB_C"/>
</dbReference>
<evidence type="ECO:0000256" key="4">
    <source>
        <dbReference type="ARBA" id="ARBA00022857"/>
    </source>
</evidence>
<dbReference type="SUPFAM" id="SSF55347">
    <property type="entry name" value="Glyceraldehyde-3-phosphate dehydrogenase-like, C-terminal domain"/>
    <property type="match status" value="1"/>
</dbReference>
<dbReference type="Pfam" id="PF01113">
    <property type="entry name" value="DapB_N"/>
    <property type="match status" value="1"/>
</dbReference>
<reference evidence="17" key="1">
    <citation type="journal article" date="2015" name="MBio">
        <title>Genome-Resolved Metagenomic Analysis Reveals Roles for Candidate Phyla and Other Microbial Community Members in Biogeochemical Transformations in Oil Reservoirs.</title>
        <authorList>
            <person name="Hu P."/>
            <person name="Tom L."/>
            <person name="Singh A."/>
            <person name="Thomas B.C."/>
            <person name="Baker B.J."/>
            <person name="Piceno Y.M."/>
            <person name="Andersen G.L."/>
            <person name="Banfield J.F."/>
        </authorList>
    </citation>
    <scope>NUCLEOTIDE SEQUENCE [LARGE SCALE GENOMIC DNA]</scope>
</reference>
<dbReference type="NCBIfam" id="TIGR00036">
    <property type="entry name" value="dapB"/>
    <property type="match status" value="1"/>
</dbReference>
<evidence type="ECO:0000256" key="13">
    <source>
        <dbReference type="HAMAP-Rule" id="MF_00102"/>
    </source>
</evidence>
<dbReference type="FunFam" id="3.30.360.10:FF:000004">
    <property type="entry name" value="4-hydroxy-tetrahydrodipicolinate reductase"/>
    <property type="match status" value="1"/>
</dbReference>
<keyword evidence="8 13" id="KW-0457">Lysine biosynthesis</keyword>
<comment type="caution">
    <text evidence="13">Lacks conserved residue(s) required for the propagation of feature annotation.</text>
</comment>
<dbReference type="EC" id="1.17.1.8" evidence="10 13"/>
<dbReference type="InterPro" id="IPR022664">
    <property type="entry name" value="DapB_N_CS"/>
</dbReference>
<dbReference type="PANTHER" id="PTHR20836">
    <property type="entry name" value="DIHYDRODIPICOLINATE REDUCTASE"/>
    <property type="match status" value="1"/>
</dbReference>
<dbReference type="GO" id="GO:0005829">
    <property type="term" value="C:cytosol"/>
    <property type="evidence" value="ECO:0007669"/>
    <property type="project" value="TreeGrafter"/>
</dbReference>
<keyword evidence="3 13" id="KW-0028">Amino-acid biosynthesis</keyword>
<feature type="domain" description="Dihydrodipicolinate reductase C-terminal" evidence="15">
    <location>
        <begin position="128"/>
        <end position="264"/>
    </location>
</feature>
<evidence type="ECO:0000313" key="16">
    <source>
        <dbReference type="EMBL" id="KUK86022.1"/>
    </source>
</evidence>
<comment type="similarity">
    <text evidence="1 13">Belongs to the DapB family.</text>
</comment>
<feature type="binding site" evidence="13">
    <location>
        <begin position="98"/>
        <end position="100"/>
    </location>
    <ligand>
        <name>NAD(+)</name>
        <dbReference type="ChEBI" id="CHEBI:57540"/>
    </ligand>
</feature>
<dbReference type="UniPathway" id="UPA00034">
    <property type="reaction ID" value="UER00018"/>
</dbReference>
<evidence type="ECO:0000259" key="14">
    <source>
        <dbReference type="Pfam" id="PF01113"/>
    </source>
</evidence>
<dbReference type="Pfam" id="PF05173">
    <property type="entry name" value="DapB_C"/>
    <property type="match status" value="1"/>
</dbReference>
<comment type="pathway">
    <text evidence="9 13">Amino-acid biosynthesis; L-lysine biosynthesis via DAP pathway; (S)-tetrahydrodipicolinate from L-aspartate: step 4/4.</text>
</comment>
<comment type="caution">
    <text evidence="16">The sequence shown here is derived from an EMBL/GenBank/DDBJ whole genome shotgun (WGS) entry which is preliminary data.</text>
</comment>
<feature type="binding site" evidence="13">
    <location>
        <position position="53"/>
    </location>
    <ligand>
        <name>NADP(+)</name>
        <dbReference type="ChEBI" id="CHEBI:58349"/>
    </ligand>
</feature>
<dbReference type="InterPro" id="IPR036291">
    <property type="entry name" value="NAD(P)-bd_dom_sf"/>
</dbReference>
<comment type="caution">
    <text evidence="13">Was originally thought to be a dihydrodipicolinate reductase (DHDPR), catalyzing the conversion of dihydrodipicolinate to tetrahydrodipicolinate. However, it was shown in E.coli that the substrate of the enzymatic reaction is not dihydrodipicolinate (DHDP) but in fact (2S,4S)-4-hydroxy-2,3,4,5-tetrahydrodipicolinic acid (HTPA), the product released by the DapA-catalyzed reaction.</text>
</comment>
<dbReference type="GO" id="GO:0008839">
    <property type="term" value="F:4-hydroxy-tetrahydrodipicolinate reductase"/>
    <property type="evidence" value="ECO:0007669"/>
    <property type="project" value="UniProtKB-UniRule"/>
</dbReference>
<evidence type="ECO:0000259" key="15">
    <source>
        <dbReference type="Pfam" id="PF05173"/>
    </source>
</evidence>
<dbReference type="AlphaFoldDB" id="A0A117M5V6"/>
<keyword evidence="6 13" id="KW-0560">Oxidoreductase</keyword>
<feature type="binding site" evidence="13">
    <location>
        <begin position="8"/>
        <end position="13"/>
    </location>
    <ligand>
        <name>NAD(+)</name>
        <dbReference type="ChEBI" id="CHEBI:57540"/>
    </ligand>
</feature>
<evidence type="ECO:0000256" key="6">
    <source>
        <dbReference type="ARBA" id="ARBA00023002"/>
    </source>
</evidence>
<comment type="subcellular location">
    <subcellularLocation>
        <location evidence="13">Cytoplasm</location>
    </subcellularLocation>
</comment>
<dbReference type="Proteomes" id="UP000053467">
    <property type="component" value="Unassembled WGS sequence"/>
</dbReference>
<evidence type="ECO:0000256" key="8">
    <source>
        <dbReference type="ARBA" id="ARBA00023154"/>
    </source>
</evidence>
<protein>
    <recommendedName>
        <fullName evidence="10 13">4-hydroxy-tetrahydrodipicolinate reductase</fullName>
        <shortName evidence="13">HTPA reductase</shortName>
        <ecNumber evidence="10 13">1.17.1.8</ecNumber>
    </recommendedName>
</protein>
<comment type="function">
    <text evidence="13">Catalyzes the conversion of 4-hydroxy-tetrahydrodipicolinate (HTPA) to tetrahydrodipicolinate.</text>
</comment>
<dbReference type="PANTHER" id="PTHR20836:SF0">
    <property type="entry name" value="4-HYDROXY-TETRAHYDRODIPICOLINATE REDUCTASE 1, CHLOROPLASTIC-RELATED"/>
    <property type="match status" value="1"/>
</dbReference>
<comment type="subunit">
    <text evidence="13">Homotetramer.</text>
</comment>
<evidence type="ECO:0000256" key="2">
    <source>
        <dbReference type="ARBA" id="ARBA00022490"/>
    </source>
</evidence>
<evidence type="ECO:0000256" key="12">
    <source>
        <dbReference type="ARBA" id="ARBA00049396"/>
    </source>
</evidence>
<evidence type="ECO:0000256" key="9">
    <source>
        <dbReference type="ARBA" id="ARBA00037922"/>
    </source>
</evidence>
<dbReference type="PATRIC" id="fig|1635277.3.peg.1567"/>
<dbReference type="GO" id="GO:0016726">
    <property type="term" value="F:oxidoreductase activity, acting on CH or CH2 groups, NAD or NADP as acceptor"/>
    <property type="evidence" value="ECO:0007669"/>
    <property type="project" value="UniProtKB-UniRule"/>
</dbReference>
<feature type="binding site" evidence="13">
    <location>
        <position position="156"/>
    </location>
    <ligand>
        <name>(S)-2,3,4,5-tetrahydrodipicolinate</name>
        <dbReference type="ChEBI" id="CHEBI:16845"/>
    </ligand>
</feature>
<accession>A0A117M5V6</accession>
<evidence type="ECO:0000256" key="5">
    <source>
        <dbReference type="ARBA" id="ARBA00022915"/>
    </source>
</evidence>
<dbReference type="EMBL" id="LGGX01000032">
    <property type="protein sequence ID" value="KUK86022.1"/>
    <property type="molecule type" value="Genomic_DNA"/>
</dbReference>
<evidence type="ECO:0000256" key="3">
    <source>
        <dbReference type="ARBA" id="ARBA00022605"/>
    </source>
</evidence>
<comment type="catalytic activity">
    <reaction evidence="12 13">
        <text>(S)-2,3,4,5-tetrahydrodipicolinate + NAD(+) + H2O = (2S,4S)-4-hydroxy-2,3,4,5-tetrahydrodipicolinate + NADH + H(+)</text>
        <dbReference type="Rhea" id="RHEA:35323"/>
        <dbReference type="ChEBI" id="CHEBI:15377"/>
        <dbReference type="ChEBI" id="CHEBI:15378"/>
        <dbReference type="ChEBI" id="CHEBI:16845"/>
        <dbReference type="ChEBI" id="CHEBI:57540"/>
        <dbReference type="ChEBI" id="CHEBI:57945"/>
        <dbReference type="ChEBI" id="CHEBI:67139"/>
        <dbReference type="EC" id="1.17.1.8"/>
    </reaction>
</comment>
<dbReference type="GO" id="GO:0050661">
    <property type="term" value="F:NADP binding"/>
    <property type="evidence" value="ECO:0007669"/>
    <property type="project" value="UniProtKB-UniRule"/>
</dbReference>
<comment type="catalytic activity">
    <reaction evidence="11 13">
        <text>(S)-2,3,4,5-tetrahydrodipicolinate + NADP(+) + H2O = (2S,4S)-4-hydroxy-2,3,4,5-tetrahydrodipicolinate + NADPH + H(+)</text>
        <dbReference type="Rhea" id="RHEA:35331"/>
        <dbReference type="ChEBI" id="CHEBI:15377"/>
        <dbReference type="ChEBI" id="CHEBI:15378"/>
        <dbReference type="ChEBI" id="CHEBI:16845"/>
        <dbReference type="ChEBI" id="CHEBI:57783"/>
        <dbReference type="ChEBI" id="CHEBI:58349"/>
        <dbReference type="ChEBI" id="CHEBI:67139"/>
        <dbReference type="EC" id="1.17.1.8"/>
    </reaction>
</comment>
<proteinExistence type="inferred from homology"/>
<dbReference type="HAMAP" id="MF_00102">
    <property type="entry name" value="DapB"/>
    <property type="match status" value="1"/>
</dbReference>
<gene>
    <name evidence="13" type="primary">dapB</name>
    <name evidence="16" type="ORF">XE03_1769</name>
</gene>
<dbReference type="InterPro" id="IPR023940">
    <property type="entry name" value="DHDPR_bac"/>
</dbReference>
<dbReference type="GO" id="GO:0051287">
    <property type="term" value="F:NAD binding"/>
    <property type="evidence" value="ECO:0007669"/>
    <property type="project" value="UniProtKB-UniRule"/>
</dbReference>
<feature type="binding site" evidence="13">
    <location>
        <begin position="165"/>
        <end position="166"/>
    </location>
    <ligand>
        <name>(S)-2,3,4,5-tetrahydrodipicolinate</name>
        <dbReference type="ChEBI" id="CHEBI:16845"/>
    </ligand>
</feature>
<dbReference type="Gene3D" id="3.40.50.720">
    <property type="entry name" value="NAD(P)-binding Rossmann-like Domain"/>
    <property type="match status" value="1"/>
</dbReference>
<dbReference type="GO" id="GO:0019877">
    <property type="term" value="P:diaminopimelate biosynthetic process"/>
    <property type="evidence" value="ECO:0007669"/>
    <property type="project" value="UniProtKB-UniRule"/>
</dbReference>